<feature type="compositionally biased region" description="Polar residues" evidence="13">
    <location>
        <begin position="469"/>
        <end position="486"/>
    </location>
</feature>
<dbReference type="PROSITE" id="PS51455">
    <property type="entry name" value="PIPK"/>
    <property type="match status" value="1"/>
</dbReference>
<evidence type="ECO:0000256" key="4">
    <source>
        <dbReference type="ARBA" id="ARBA00022679"/>
    </source>
</evidence>
<feature type="region of interest" description="Disordered" evidence="13">
    <location>
        <begin position="1"/>
        <end position="24"/>
    </location>
</feature>
<feature type="compositionally biased region" description="Pro residues" evidence="13">
    <location>
        <begin position="177"/>
        <end position="195"/>
    </location>
</feature>
<evidence type="ECO:0000256" key="2">
    <source>
        <dbReference type="ARBA" id="ARBA00012172"/>
    </source>
</evidence>
<feature type="domain" description="PIPK" evidence="14">
    <location>
        <begin position="676"/>
        <end position="1086"/>
    </location>
</feature>
<evidence type="ECO:0000256" key="10">
    <source>
        <dbReference type="ARBA" id="ARBA00082306"/>
    </source>
</evidence>
<feature type="compositionally biased region" description="Polar residues" evidence="13">
    <location>
        <begin position="319"/>
        <end position="334"/>
    </location>
</feature>
<feature type="coiled-coil region" evidence="12">
    <location>
        <begin position="501"/>
        <end position="528"/>
    </location>
</feature>
<dbReference type="InterPro" id="IPR027484">
    <property type="entry name" value="PInositol-4-P-5-kinase_N"/>
</dbReference>
<evidence type="ECO:0000256" key="9">
    <source>
        <dbReference type="ARBA" id="ARBA00080374"/>
    </source>
</evidence>
<dbReference type="PANTHER" id="PTHR23086:SF8">
    <property type="entry name" value="PHOSPHATIDYLINOSITOL 5-PHOSPHATE 4-KINASE, ISOFORM A"/>
    <property type="match status" value="1"/>
</dbReference>
<dbReference type="GO" id="GO:0016308">
    <property type="term" value="F:1-phosphatidylinositol-4-phosphate 5-kinase activity"/>
    <property type="evidence" value="ECO:0007669"/>
    <property type="project" value="UniProtKB-EC"/>
</dbReference>
<keyword evidence="12" id="KW-0175">Coiled coil</keyword>
<evidence type="ECO:0000256" key="5">
    <source>
        <dbReference type="ARBA" id="ARBA00022741"/>
    </source>
</evidence>
<feature type="region of interest" description="Disordered" evidence="13">
    <location>
        <begin position="466"/>
        <end position="493"/>
    </location>
</feature>
<evidence type="ECO:0000256" key="12">
    <source>
        <dbReference type="SAM" id="Coils"/>
    </source>
</evidence>
<dbReference type="CDD" id="cd17303">
    <property type="entry name" value="PIPKc_PIP5K_yeast_like"/>
    <property type="match status" value="1"/>
</dbReference>
<dbReference type="FunFam" id="3.30.800.10:FF:000009">
    <property type="entry name" value="Phosphatidylinositol 4-phosphate 5-kinase its3"/>
    <property type="match status" value="1"/>
</dbReference>
<name>A0A0F7SVB9_PHARH</name>
<comment type="catalytic activity">
    <reaction evidence="1">
        <text>a 1,2-diacyl-sn-glycero-3-phospho-(1D-myo-inositol 4-phosphate) + ATP = a 1,2-diacyl-sn-glycero-3-phospho-(1D-myo-inositol-4,5-bisphosphate) + ADP + H(+)</text>
        <dbReference type="Rhea" id="RHEA:14425"/>
        <dbReference type="ChEBI" id="CHEBI:15378"/>
        <dbReference type="ChEBI" id="CHEBI:30616"/>
        <dbReference type="ChEBI" id="CHEBI:58178"/>
        <dbReference type="ChEBI" id="CHEBI:58456"/>
        <dbReference type="ChEBI" id="CHEBI:456216"/>
        <dbReference type="EC" id="2.7.1.68"/>
    </reaction>
</comment>
<keyword evidence="6 11" id="KW-0418">Kinase</keyword>
<feature type="region of interest" description="Disordered" evidence="13">
    <location>
        <begin position="530"/>
        <end position="664"/>
    </location>
</feature>
<evidence type="ECO:0000256" key="7">
    <source>
        <dbReference type="ARBA" id="ARBA00022840"/>
    </source>
</evidence>
<dbReference type="Pfam" id="PF01504">
    <property type="entry name" value="PIP5K"/>
    <property type="match status" value="1"/>
</dbReference>
<dbReference type="Gene3D" id="3.30.800.10">
    <property type="entry name" value="Phosphatidylinositol Phosphate Kinase II Beta"/>
    <property type="match status" value="1"/>
</dbReference>
<keyword evidence="4 11" id="KW-0808">Transferase</keyword>
<keyword evidence="5 11" id="KW-0547">Nucleotide-binding</keyword>
<evidence type="ECO:0000256" key="11">
    <source>
        <dbReference type="PROSITE-ProRule" id="PRU00781"/>
    </source>
</evidence>
<feature type="compositionally biased region" description="Polar residues" evidence="13">
    <location>
        <begin position="107"/>
        <end position="120"/>
    </location>
</feature>
<dbReference type="InterPro" id="IPR027483">
    <property type="entry name" value="PInositol-4-P-4/5-kinase_C_sf"/>
</dbReference>
<feature type="compositionally biased region" description="Low complexity" evidence="13">
    <location>
        <begin position="85"/>
        <end position="104"/>
    </location>
</feature>
<evidence type="ECO:0000256" key="3">
    <source>
        <dbReference type="ARBA" id="ARBA00022553"/>
    </source>
</evidence>
<feature type="region of interest" description="Disordered" evidence="13">
    <location>
        <begin position="147"/>
        <end position="358"/>
    </location>
</feature>
<feature type="region of interest" description="Disordered" evidence="13">
    <location>
        <begin position="1094"/>
        <end position="1127"/>
    </location>
</feature>
<feature type="compositionally biased region" description="Gly residues" evidence="13">
    <location>
        <begin position="550"/>
        <end position="570"/>
    </location>
</feature>
<dbReference type="GO" id="GO:0005524">
    <property type="term" value="F:ATP binding"/>
    <property type="evidence" value="ECO:0007669"/>
    <property type="project" value="UniProtKB-UniRule"/>
</dbReference>
<feature type="compositionally biased region" description="Basic and acidic residues" evidence="13">
    <location>
        <begin position="652"/>
        <end position="664"/>
    </location>
</feature>
<feature type="compositionally biased region" description="Polar residues" evidence="13">
    <location>
        <begin position="286"/>
        <end position="307"/>
    </location>
</feature>
<organism evidence="15">
    <name type="scientific">Phaffia rhodozyma</name>
    <name type="common">Yeast</name>
    <name type="synonym">Xanthophyllomyces dendrorhous</name>
    <dbReference type="NCBI Taxonomy" id="264483"/>
    <lineage>
        <taxon>Eukaryota</taxon>
        <taxon>Fungi</taxon>
        <taxon>Dikarya</taxon>
        <taxon>Basidiomycota</taxon>
        <taxon>Agaricomycotina</taxon>
        <taxon>Tremellomycetes</taxon>
        <taxon>Cystofilobasidiales</taxon>
        <taxon>Mrakiaceae</taxon>
        <taxon>Phaffia</taxon>
    </lineage>
</organism>
<reference evidence="15" key="1">
    <citation type="submission" date="2014-08" db="EMBL/GenBank/DDBJ databases">
        <authorList>
            <person name="Sharma Rahul"/>
            <person name="Thines Marco"/>
        </authorList>
    </citation>
    <scope>NUCLEOTIDE SEQUENCE</scope>
</reference>
<dbReference type="EMBL" id="LN483166">
    <property type="protein sequence ID" value="CED84480.1"/>
    <property type="molecule type" value="Genomic_DNA"/>
</dbReference>
<keyword evidence="7 11" id="KW-0067">ATP-binding</keyword>
<feature type="compositionally biased region" description="Basic residues" evidence="13">
    <location>
        <begin position="593"/>
        <end position="615"/>
    </location>
</feature>
<protein>
    <recommendedName>
        <fullName evidence="2">1-phosphatidylinositol-4-phosphate 5-kinase</fullName>
        <ecNumber evidence="2">2.7.1.68</ecNumber>
    </recommendedName>
    <alternativeName>
        <fullName evidence="10">1-phosphatidylinositol 4-phosphate kinase</fullName>
    </alternativeName>
    <alternativeName>
        <fullName evidence="8">Diphosphoinositide kinase</fullName>
    </alternativeName>
    <alternativeName>
        <fullName evidence="9">PIP5K</fullName>
    </alternativeName>
</protein>
<evidence type="ECO:0000256" key="8">
    <source>
        <dbReference type="ARBA" id="ARBA00078403"/>
    </source>
</evidence>
<dbReference type="InterPro" id="IPR002498">
    <property type="entry name" value="PInositol-4-P-4/5-kinase_core"/>
</dbReference>
<dbReference type="InterPro" id="IPR023610">
    <property type="entry name" value="PInositol-4/5-P-5/4-kinase"/>
</dbReference>
<dbReference type="AlphaFoldDB" id="A0A0F7SVB9"/>
<accession>A0A0F7SVB9</accession>
<dbReference type="PANTHER" id="PTHR23086">
    <property type="entry name" value="PHOSPHATIDYLINOSITOL-4-PHOSPHATE 5-KINASE"/>
    <property type="match status" value="1"/>
</dbReference>
<keyword evidence="3" id="KW-0597">Phosphoprotein</keyword>
<feature type="region of interest" description="Disordered" evidence="13">
    <location>
        <begin position="79"/>
        <end position="135"/>
    </location>
</feature>
<sequence length="1127" mass="123296">MHVREELGIRSGSATSVHMEERERCYQAAGRKDENVQMNYEHEMTRSHPDTTVEPARLNPYHLLSQSQAEHQYIHSLDLPSTSTPILPEDPSSSSLPSTRNLPSQKIHIQQASNKHGVQLSSGNPEEESNSSSARLVKKIKGIATKIDTSRGLPGSSDHITVGNGSPMRNPLTHGPAGPPGPHRFSAPPSPPPSDPDQSSDESDGESSSDSSSDDSQDEDEDFSETPRYQATTVSQPLSTTSPPPLTSRLPSSSPSQLPVPDTSSKVDFAPPLAPVFGPSFLLESVATTSSPSSNDIRSDPATSNANPRPDITKLEPEFTTSPTEIQFNSSLTSEPEREDDLYPLPTPGQINQRKSSIASAASIPIPGYFDPAPSGPVSTLPILPSHSGPSISSAQPPSNLIPSTVAPTSSYPSSLPHPTIPRRNTTGSPVISPSVPSTSASANLMAQTTKSGSGRSMSVSNHHHLQTHSRPITSPVSSSLGQTTPIPGIDGLGLDSDILAQAEKLRKERLSKRARKAQLEEEAAANQLGGGISTGVEGVPSLVSPSAGGTSGGPGGLGSGLDGSLGLGGDHATSGVHDGFGPEVAQAYAHQQHQHHRTGSKHHHHHHHHLHRQKSQQQAQGDVEGPIGVAGSEGTDNEARAASGVAGGRQMSEKSQARGNHDQEDAKVLVGNLIGEDHVNYVLMYNMLTGIRIGVSRCQAKIARPLTDEDYKARHKFSFDIVGNELTPSARYDFKFKDYAPWVFRDLRDNYFHLDAADYLLSLTAKYILSELGSPGKSGSFFYFSRDYRFIIKTISHTEHKFLRSILKDYHEHVVNNPHTLLSRFYGLHRVKLPRGRKIHFVIMNNLFPPHRDIHETYDLKGSSVGREYPEEKAKTKKGAVLKDVNWVRRNRSLQLGPEKAALLGEQLKRDAEFLKRMKIMDYSLLVGIHLMKRGNRDNVRRNTLQVFDPSQAQPMPTGLNRRRPSSIQNSADQVALRKAIQRADPKTTTPAGTTAVDHLSESDTFDRKHFLFYQDEGGLRSTDEQNEPLEVIYYLGVIDICTPYSLIKKIEHMWKSFTEDRHGISAVPPTEYGNRFLRFLLSVMPNADPELRPIGLRPEDIPDADDANSKEHVREKKERPRLKGE</sequence>
<feature type="compositionally biased region" description="Acidic residues" evidence="13">
    <location>
        <begin position="198"/>
        <end position="224"/>
    </location>
</feature>
<feature type="compositionally biased region" description="Basic and acidic residues" evidence="13">
    <location>
        <begin position="1109"/>
        <end position="1127"/>
    </location>
</feature>
<dbReference type="GO" id="GO:0005886">
    <property type="term" value="C:plasma membrane"/>
    <property type="evidence" value="ECO:0007669"/>
    <property type="project" value="TreeGrafter"/>
</dbReference>
<evidence type="ECO:0000256" key="6">
    <source>
        <dbReference type="ARBA" id="ARBA00022777"/>
    </source>
</evidence>
<feature type="compositionally biased region" description="Low complexity" evidence="13">
    <location>
        <begin position="426"/>
        <end position="442"/>
    </location>
</feature>
<dbReference type="Gene3D" id="3.30.810.10">
    <property type="entry name" value="2-Layer Sandwich"/>
    <property type="match status" value="1"/>
</dbReference>
<proteinExistence type="predicted"/>
<evidence type="ECO:0000259" key="14">
    <source>
        <dbReference type="PROSITE" id="PS51455"/>
    </source>
</evidence>
<feature type="compositionally biased region" description="Low complexity" evidence="13">
    <location>
        <begin position="232"/>
        <end position="261"/>
    </location>
</feature>
<evidence type="ECO:0000313" key="15">
    <source>
        <dbReference type="EMBL" id="CED84480.1"/>
    </source>
</evidence>
<feature type="compositionally biased region" description="Polar residues" evidence="13">
    <location>
        <begin position="388"/>
        <end position="414"/>
    </location>
</feature>
<dbReference type="SMART" id="SM00330">
    <property type="entry name" value="PIPKc"/>
    <property type="match status" value="1"/>
</dbReference>
<dbReference type="GO" id="GO:0046854">
    <property type="term" value="P:phosphatidylinositol phosphate biosynthetic process"/>
    <property type="evidence" value="ECO:0007669"/>
    <property type="project" value="UniProtKB-ARBA"/>
</dbReference>
<evidence type="ECO:0000256" key="1">
    <source>
        <dbReference type="ARBA" id="ARBA00000444"/>
    </source>
</evidence>
<feature type="region of interest" description="Disordered" evidence="13">
    <location>
        <begin position="380"/>
        <end position="442"/>
    </location>
</feature>
<dbReference type="SUPFAM" id="SSF56104">
    <property type="entry name" value="SAICAR synthase-like"/>
    <property type="match status" value="1"/>
</dbReference>
<evidence type="ECO:0000256" key="13">
    <source>
        <dbReference type="SAM" id="MobiDB-lite"/>
    </source>
</evidence>
<dbReference type="EC" id="2.7.1.68" evidence="2"/>